<organism evidence="1 2">
    <name type="scientific">Bacillus phage BSP38</name>
    <dbReference type="NCBI Taxonomy" id="2283013"/>
    <lineage>
        <taxon>Viruses</taxon>
        <taxon>Duplodnaviria</taxon>
        <taxon>Heunggongvirae</taxon>
        <taxon>Uroviricota</taxon>
        <taxon>Caudoviricetes</taxon>
        <taxon>Herelleviridae</taxon>
        <taxon>Bastillevirinae</taxon>
        <taxon>Jeonjuvirus</taxon>
        <taxon>Jeonjuvirus BSP38</taxon>
    </lineage>
</organism>
<proteinExistence type="predicted"/>
<gene>
    <name evidence="1" type="ORF">BSP38_225</name>
</gene>
<accession>A0A345MK85</accession>
<dbReference type="Proteomes" id="UP000260425">
    <property type="component" value="Segment"/>
</dbReference>
<evidence type="ECO:0000313" key="1">
    <source>
        <dbReference type="EMBL" id="AXH71267.1"/>
    </source>
</evidence>
<keyword evidence="2" id="KW-1185">Reference proteome</keyword>
<name>A0A345MK85_BPBSP</name>
<reference evidence="1 2" key="1">
    <citation type="submission" date="2018-07" db="EMBL/GenBank/DDBJ databases">
        <title>Complete nucleotide sequence of Bacillus phage BSP38.</title>
        <authorList>
            <person name="Ghosh K."/>
            <person name="Kim K.-P."/>
        </authorList>
    </citation>
    <scope>NUCLEOTIDE SEQUENCE [LARGE SCALE GENOMIC DNA]</scope>
</reference>
<organismHost>
    <name type="scientific">Bacillus subtilis</name>
    <dbReference type="NCBI Taxonomy" id="1423"/>
</organismHost>
<dbReference type="EMBL" id="MH606185">
    <property type="protein sequence ID" value="AXH71267.1"/>
    <property type="molecule type" value="Genomic_DNA"/>
</dbReference>
<protein>
    <submittedName>
        <fullName evidence="1">Uncharacterized protein</fullName>
    </submittedName>
</protein>
<sequence length="64" mass="7451">MAWFGGDKEMQEKLFQRLLKAGRKSYVVEAHADGMLEYAKSRGVELHKSKINFLHVLDVKQKRC</sequence>
<evidence type="ECO:0000313" key="2">
    <source>
        <dbReference type="Proteomes" id="UP000260425"/>
    </source>
</evidence>